<evidence type="ECO:0000259" key="1">
    <source>
        <dbReference type="Pfam" id="PF00078"/>
    </source>
</evidence>
<organism evidence="2 3">
    <name type="scientific">Stichopus japonicus</name>
    <name type="common">Sea cucumber</name>
    <dbReference type="NCBI Taxonomy" id="307972"/>
    <lineage>
        <taxon>Eukaryota</taxon>
        <taxon>Metazoa</taxon>
        <taxon>Echinodermata</taxon>
        <taxon>Eleutherozoa</taxon>
        <taxon>Echinozoa</taxon>
        <taxon>Holothuroidea</taxon>
        <taxon>Aspidochirotacea</taxon>
        <taxon>Aspidochirotida</taxon>
        <taxon>Stichopodidae</taxon>
        <taxon>Apostichopus</taxon>
    </lineage>
</organism>
<evidence type="ECO:0000313" key="3">
    <source>
        <dbReference type="Proteomes" id="UP000230750"/>
    </source>
</evidence>
<protein>
    <submittedName>
        <fullName evidence="2">Retrovirus-related Pol polyprotein from transposon</fullName>
    </submittedName>
</protein>
<dbReference type="Proteomes" id="UP000230750">
    <property type="component" value="Unassembled WGS sequence"/>
</dbReference>
<accession>A0A2G8K941</accession>
<dbReference type="PANTHER" id="PTHR24559:SF435">
    <property type="entry name" value="RIBONUCLEASE H"/>
    <property type="match status" value="1"/>
</dbReference>
<gene>
    <name evidence="2" type="ORF">BSL78_18623</name>
</gene>
<name>A0A2G8K941_STIJA</name>
<comment type="caution">
    <text evidence="2">The sequence shown here is derived from an EMBL/GenBank/DDBJ whole genome shotgun (WGS) entry which is preliminary data.</text>
</comment>
<dbReference type="FunFam" id="3.10.10.10:FF:000002">
    <property type="entry name" value="Retrovirus-related Pol polyprotein from transposon 17.6-like protein"/>
    <property type="match status" value="1"/>
</dbReference>
<sequence>MAELEIHVGGKKRQHAFWIADLGPDCILGLDFLRRHNCIIHTGKAQVVIDDSDVVDRTKEETIHQTGSCRIVAAETLLLPPYSETVVNGRVKDFHPGLQGEMAVIEPSPVLLNKKGILAARCLWEIEEGNLPVRVINLNEQAVTVHKDTTFGVFEGVKEVAPVSSDEGHVVQGDSGGADEVPKHLMELYADCTEGLDENQKESVTSLLCRWQGAFAKGAHDIGRTQVDRHRIDTGTHPPIRQAARRLPFHKQEEATGEINEMLSGGVIEPSCSPWASPIVLVRKKDGSLRFCVDYRKLNEVTVKDSYPLPRIDDTLDLLGGATWFSTLDLASGYWQIEMDPLDRAKTAFSTHQGLFHIQSHAFWALQCPGYLRTPNGSSTRWSEVGKLSGIPGRCNCSREDI</sequence>
<evidence type="ECO:0000313" key="2">
    <source>
        <dbReference type="EMBL" id="PIK44526.1"/>
    </source>
</evidence>
<proteinExistence type="predicted"/>
<feature type="domain" description="Reverse transcriptase" evidence="1">
    <location>
        <begin position="282"/>
        <end position="357"/>
    </location>
</feature>
<dbReference type="AlphaFoldDB" id="A0A2G8K941"/>
<dbReference type="EMBL" id="MRZV01000772">
    <property type="protein sequence ID" value="PIK44526.1"/>
    <property type="molecule type" value="Genomic_DNA"/>
</dbReference>
<dbReference type="InterPro" id="IPR021109">
    <property type="entry name" value="Peptidase_aspartic_dom_sf"/>
</dbReference>
<reference evidence="2 3" key="1">
    <citation type="journal article" date="2017" name="PLoS Biol.">
        <title>The sea cucumber genome provides insights into morphological evolution and visceral regeneration.</title>
        <authorList>
            <person name="Zhang X."/>
            <person name="Sun L."/>
            <person name="Yuan J."/>
            <person name="Sun Y."/>
            <person name="Gao Y."/>
            <person name="Zhang L."/>
            <person name="Li S."/>
            <person name="Dai H."/>
            <person name="Hamel J.F."/>
            <person name="Liu C."/>
            <person name="Yu Y."/>
            <person name="Liu S."/>
            <person name="Lin W."/>
            <person name="Guo K."/>
            <person name="Jin S."/>
            <person name="Xu P."/>
            <person name="Storey K.B."/>
            <person name="Huan P."/>
            <person name="Zhang T."/>
            <person name="Zhou Y."/>
            <person name="Zhang J."/>
            <person name="Lin C."/>
            <person name="Li X."/>
            <person name="Xing L."/>
            <person name="Huo D."/>
            <person name="Sun M."/>
            <person name="Wang L."/>
            <person name="Mercier A."/>
            <person name="Li F."/>
            <person name="Yang H."/>
            <person name="Xiang J."/>
        </authorList>
    </citation>
    <scope>NUCLEOTIDE SEQUENCE [LARGE SCALE GENOMIC DNA]</scope>
    <source>
        <strain evidence="2">Shaxun</strain>
        <tissue evidence="2">Muscle</tissue>
    </source>
</reference>
<dbReference type="PANTHER" id="PTHR24559">
    <property type="entry name" value="TRANSPOSON TY3-I GAG-POL POLYPROTEIN"/>
    <property type="match status" value="1"/>
</dbReference>
<dbReference type="Gene3D" id="2.40.70.10">
    <property type="entry name" value="Acid Proteases"/>
    <property type="match status" value="1"/>
</dbReference>
<dbReference type="SUPFAM" id="SSF56672">
    <property type="entry name" value="DNA/RNA polymerases"/>
    <property type="match status" value="1"/>
</dbReference>
<dbReference type="Pfam" id="PF00078">
    <property type="entry name" value="RVT_1"/>
    <property type="match status" value="1"/>
</dbReference>
<dbReference type="CDD" id="cd01647">
    <property type="entry name" value="RT_LTR"/>
    <property type="match status" value="1"/>
</dbReference>
<dbReference type="Gene3D" id="3.10.10.10">
    <property type="entry name" value="HIV Type 1 Reverse Transcriptase, subunit A, domain 1"/>
    <property type="match status" value="1"/>
</dbReference>
<keyword evidence="3" id="KW-1185">Reference proteome</keyword>
<dbReference type="InterPro" id="IPR000477">
    <property type="entry name" value="RT_dom"/>
</dbReference>
<dbReference type="InterPro" id="IPR053134">
    <property type="entry name" value="RNA-dir_DNA_polymerase"/>
</dbReference>
<dbReference type="OrthoDB" id="10066870at2759"/>
<dbReference type="InterPro" id="IPR043502">
    <property type="entry name" value="DNA/RNA_pol_sf"/>
</dbReference>